<evidence type="ECO:0000313" key="4">
    <source>
        <dbReference type="EMBL" id="NYK10123.1"/>
    </source>
</evidence>
<dbReference type="Gene3D" id="1.10.540.10">
    <property type="entry name" value="Acyl-CoA dehydrogenase/oxidase, N-terminal domain"/>
    <property type="match status" value="1"/>
</dbReference>
<feature type="domain" description="Acyl-CoA dehydrogenase/oxidase N-terminal" evidence="2">
    <location>
        <begin position="30"/>
        <end position="120"/>
    </location>
</feature>
<gene>
    <name evidence="4" type="ORF">HNR14_002004</name>
</gene>
<dbReference type="SUPFAM" id="SSF56645">
    <property type="entry name" value="Acyl-CoA dehydrogenase NM domain-like"/>
    <property type="match status" value="1"/>
</dbReference>
<accession>A0A853DR73</accession>
<protein>
    <submittedName>
        <fullName evidence="4">Alkylation response protein AidB-like acyl-CoA dehydrogenase</fullName>
    </submittedName>
</protein>
<dbReference type="Gene3D" id="2.40.110.10">
    <property type="entry name" value="Butyryl-CoA Dehydrogenase, subunit A, domain 2"/>
    <property type="match status" value="1"/>
</dbReference>
<dbReference type="AlphaFoldDB" id="A0A853DR73"/>
<comment type="caution">
    <text evidence="4">The sequence shown here is derived from an EMBL/GenBank/DDBJ whole genome shotgun (WGS) entry which is preliminary data.</text>
</comment>
<dbReference type="PANTHER" id="PTHR43884:SF12">
    <property type="entry name" value="ISOVALERYL-COA DEHYDROGENASE, MITOCHONDRIAL-RELATED"/>
    <property type="match status" value="1"/>
</dbReference>
<dbReference type="PIRSF" id="PIRSF016578">
    <property type="entry name" value="HsaA"/>
    <property type="match status" value="1"/>
</dbReference>
<dbReference type="EMBL" id="JACCHJ010000001">
    <property type="protein sequence ID" value="NYK10123.1"/>
    <property type="molecule type" value="Genomic_DNA"/>
</dbReference>
<dbReference type="Proteomes" id="UP000521075">
    <property type="component" value="Unassembled WGS sequence"/>
</dbReference>
<dbReference type="InterPro" id="IPR013107">
    <property type="entry name" value="Acyl-CoA_DH_C"/>
</dbReference>
<evidence type="ECO:0000256" key="1">
    <source>
        <dbReference type="ARBA" id="ARBA00023002"/>
    </source>
</evidence>
<keyword evidence="1" id="KW-0560">Oxidoreductase</keyword>
<evidence type="ECO:0000259" key="3">
    <source>
        <dbReference type="Pfam" id="PF08028"/>
    </source>
</evidence>
<proteinExistence type="predicted"/>
<dbReference type="GO" id="GO:0006552">
    <property type="term" value="P:L-leucine catabolic process"/>
    <property type="evidence" value="ECO:0007669"/>
    <property type="project" value="TreeGrafter"/>
</dbReference>
<organism evidence="4 5">
    <name type="scientific">Leifsonia naganoensis</name>
    <dbReference type="NCBI Taxonomy" id="150025"/>
    <lineage>
        <taxon>Bacteria</taxon>
        <taxon>Bacillati</taxon>
        <taxon>Actinomycetota</taxon>
        <taxon>Actinomycetes</taxon>
        <taxon>Micrococcales</taxon>
        <taxon>Microbacteriaceae</taxon>
        <taxon>Leifsonia</taxon>
    </lineage>
</organism>
<name>A0A853DR73_9MICO</name>
<dbReference type="InterPro" id="IPR013786">
    <property type="entry name" value="AcylCoA_DH/ox_N"/>
</dbReference>
<dbReference type="InterPro" id="IPR036250">
    <property type="entry name" value="AcylCo_DH-like_C"/>
</dbReference>
<evidence type="ECO:0000313" key="5">
    <source>
        <dbReference type="Proteomes" id="UP000521075"/>
    </source>
</evidence>
<dbReference type="InterPro" id="IPR009100">
    <property type="entry name" value="AcylCoA_DH/oxidase_NM_dom_sf"/>
</dbReference>
<feature type="domain" description="Acyl-CoA dehydrogenase C-terminal" evidence="3">
    <location>
        <begin position="246"/>
        <end position="380"/>
    </location>
</feature>
<dbReference type="InterPro" id="IPR037069">
    <property type="entry name" value="AcylCoA_DH/ox_N_sf"/>
</dbReference>
<dbReference type="Pfam" id="PF08028">
    <property type="entry name" value="Acyl-CoA_dh_2"/>
    <property type="match status" value="1"/>
</dbReference>
<keyword evidence="5" id="KW-1185">Reference proteome</keyword>
<dbReference type="SUPFAM" id="SSF47203">
    <property type="entry name" value="Acyl-CoA dehydrogenase C-terminal domain-like"/>
    <property type="match status" value="1"/>
</dbReference>
<dbReference type="Gene3D" id="1.20.140.10">
    <property type="entry name" value="Butyryl-CoA Dehydrogenase, subunit A, domain 3"/>
    <property type="match status" value="1"/>
</dbReference>
<evidence type="ECO:0000259" key="2">
    <source>
        <dbReference type="Pfam" id="PF02771"/>
    </source>
</evidence>
<dbReference type="GO" id="GO:0050660">
    <property type="term" value="F:flavin adenine dinucleotide binding"/>
    <property type="evidence" value="ECO:0007669"/>
    <property type="project" value="InterPro"/>
</dbReference>
<sequence length="406" mass="44271">MSRFDLLPDPSDIGGDHDRYAEWIAVAREVAGLLANDALERDRGNRLPTAEIELLRERGLLTIGIPVEFGGAGVPWTVTAQIVRLVARADSSIAHILGYHYVWLRFIQSFDTDQSRRALADSAAGRWLWASPGNNRASGYPPIVPDGDGFVITGDSGFASGGPVADRLFAITLRDGDRMTVVELDPAQPGITFSGDWDVLGQRLSASQSITLADVRVDESRILRRFGPIREQEARQSVQVLHFQLTFGILHLAIAEGALEAATAYTREHTRPALHSTVERGRDEPYILAGYGTLVAKVQAVSALVERAIHALDWLYALGDEVTAEQRAAVAEIIASAKIVSTDTALEVTSAIFEYTGARSTAAAYGLDRFWRNVRTISLHDPVAYKRDEVGRYVLNGEAPTPSGVR</sequence>
<dbReference type="InterPro" id="IPR046373">
    <property type="entry name" value="Acyl-CoA_Oxase/DH_mid-dom_sf"/>
</dbReference>
<dbReference type="RefSeq" id="WP_179700922.1">
    <property type="nucleotide sequence ID" value="NZ_BAAAHA010000006.1"/>
</dbReference>
<dbReference type="Pfam" id="PF02771">
    <property type="entry name" value="Acyl-CoA_dh_N"/>
    <property type="match status" value="1"/>
</dbReference>
<reference evidence="4 5" key="1">
    <citation type="submission" date="2020-07" db="EMBL/GenBank/DDBJ databases">
        <title>Sequencing the genomes of 1000 actinobacteria strains.</title>
        <authorList>
            <person name="Klenk H.-P."/>
        </authorList>
    </citation>
    <scope>NUCLEOTIDE SEQUENCE [LARGE SCALE GENOMIC DNA]</scope>
    <source>
        <strain evidence="4 5">DSM 15166</strain>
    </source>
</reference>
<dbReference type="GO" id="GO:0008470">
    <property type="term" value="F:3-methylbutanoyl-CoA dehydrogenase activity"/>
    <property type="evidence" value="ECO:0007669"/>
    <property type="project" value="TreeGrafter"/>
</dbReference>
<dbReference type="PANTHER" id="PTHR43884">
    <property type="entry name" value="ACYL-COA DEHYDROGENASE"/>
    <property type="match status" value="1"/>
</dbReference>